<evidence type="ECO:0000313" key="4">
    <source>
        <dbReference type="Proteomes" id="UP000510647"/>
    </source>
</evidence>
<dbReference type="InterPro" id="IPR039742">
    <property type="entry name" value="Shq1"/>
</dbReference>
<feature type="domain" description="CS" evidence="2">
    <location>
        <begin position="1"/>
        <end position="91"/>
    </location>
</feature>
<dbReference type="GO" id="GO:0000493">
    <property type="term" value="P:box H/ACA snoRNP assembly"/>
    <property type="evidence" value="ECO:0007669"/>
    <property type="project" value="InterPro"/>
</dbReference>
<accession>A0A7H9HNU7</accession>
<reference evidence="3 4" key="1">
    <citation type="submission" date="2020-06" db="EMBL/GenBank/DDBJ databases">
        <title>The yeast mating-type switching endonuclease HO is a domesticated member of an unorthodox homing genetic element family.</title>
        <authorList>
            <person name="Coughlan A.Y."/>
            <person name="Lombardi L."/>
            <person name="Braun-Galleani S."/>
            <person name="Martos A.R."/>
            <person name="Galeote V."/>
            <person name="Bigey F."/>
            <person name="Dequin S."/>
            <person name="Byrne K.P."/>
            <person name="Wolfe K.H."/>
        </authorList>
    </citation>
    <scope>NUCLEOTIDE SEQUENCE [LARGE SCALE GENOMIC DNA]</scope>
    <source>
        <strain evidence="3 4">CBS2947</strain>
    </source>
</reference>
<dbReference type="PROSITE" id="PS51203">
    <property type="entry name" value="CS"/>
    <property type="match status" value="1"/>
</dbReference>
<proteinExistence type="inferred from homology"/>
<dbReference type="GO" id="GO:0051082">
    <property type="term" value="F:unfolded protein binding"/>
    <property type="evidence" value="ECO:0007669"/>
    <property type="project" value="TreeGrafter"/>
</dbReference>
<keyword evidence="4" id="KW-1185">Reference proteome</keyword>
<sequence length="491" mass="56466">MLTPEFVVSQDDKFVFIKVKVSTVRFSASGLEMAVDGTVFVFYLSPYYLRLTFPDEIVDDERATAKYCSKEECIDIQLPKLREGTFFEDLDVPTKLLARRGDLVGAHALSKRDQGLKKPLIEEIGFGNENLEKDDLQAISAAGDSFNWEIEQNVKGQCDGLLSMKYGFEDLYDTSVSVSVSNGNDINELDDPERTAPNDRVRERLGKEDLKFDPEYYVSEYMIKRYATAEDLIINGIEEVMKFTPAVVKDYLKWYKNTDDRSCVMPVVFTEKEQEQMQKYIPRKEYLVSDPKRLYVTVLCLLFAYIFEEMETGGVHNTESAWSIGKLTPQICFLDQQLVLEDTTGGPSLIRAAIITGIRRSLSYPLHRNYDLSTKAWTFVYYVLRGGKRLVTRCLLDIHEIFRFHDVYYVYNRILLDDLCSWFISQGSENVTRSLALELKKELDQISKDEIEFNCISGVNDDTGELTTENMTIREMEILAEKQFQESEATS</sequence>
<evidence type="ECO:0000259" key="2">
    <source>
        <dbReference type="PROSITE" id="PS51203"/>
    </source>
</evidence>
<dbReference type="InterPro" id="IPR007009">
    <property type="entry name" value="Shq1_C"/>
</dbReference>
<dbReference type="Proteomes" id="UP000510647">
    <property type="component" value="Chromosome 2"/>
</dbReference>
<dbReference type="AlphaFoldDB" id="A0A7H9HNU7"/>
<dbReference type="InterPro" id="IPR008978">
    <property type="entry name" value="HSP20-like_chaperone"/>
</dbReference>
<dbReference type="GO" id="GO:0005654">
    <property type="term" value="C:nucleoplasm"/>
    <property type="evidence" value="ECO:0007669"/>
    <property type="project" value="TreeGrafter"/>
</dbReference>
<dbReference type="Pfam" id="PF21413">
    <property type="entry name" value="SHQ1-like_CS"/>
    <property type="match status" value="1"/>
</dbReference>
<protein>
    <recommendedName>
        <fullName evidence="2">CS domain-containing protein</fullName>
    </recommendedName>
</protein>
<dbReference type="OrthoDB" id="73639at2759"/>
<gene>
    <name evidence="3" type="ORF">HG537_0B03270</name>
</gene>
<dbReference type="EMBL" id="CP059268">
    <property type="protein sequence ID" value="QLQ78980.1"/>
    <property type="molecule type" value="Genomic_DNA"/>
</dbReference>
<name>A0A7H9HNU7_9SACH</name>
<dbReference type="PANTHER" id="PTHR12967">
    <property type="entry name" value="PROTEIN SHQ1 HOMOLOG"/>
    <property type="match status" value="1"/>
</dbReference>
<dbReference type="GO" id="GO:0005737">
    <property type="term" value="C:cytoplasm"/>
    <property type="evidence" value="ECO:0007669"/>
    <property type="project" value="TreeGrafter"/>
</dbReference>
<evidence type="ECO:0000313" key="3">
    <source>
        <dbReference type="EMBL" id="QLQ78980.1"/>
    </source>
</evidence>
<comment type="similarity">
    <text evidence="1">Belongs to the SHQ1 family.</text>
</comment>
<organism evidence="3 4">
    <name type="scientific">Torulaspora globosa</name>
    <dbReference type="NCBI Taxonomy" id="48254"/>
    <lineage>
        <taxon>Eukaryota</taxon>
        <taxon>Fungi</taxon>
        <taxon>Dikarya</taxon>
        <taxon>Ascomycota</taxon>
        <taxon>Saccharomycotina</taxon>
        <taxon>Saccharomycetes</taxon>
        <taxon>Saccharomycetales</taxon>
        <taxon>Saccharomycetaceae</taxon>
        <taxon>Torulaspora</taxon>
    </lineage>
</organism>
<dbReference type="Gene3D" id="2.60.40.790">
    <property type="match status" value="1"/>
</dbReference>
<dbReference type="InterPro" id="IPR007052">
    <property type="entry name" value="CS_dom"/>
</dbReference>
<evidence type="ECO:0000256" key="1">
    <source>
        <dbReference type="ARBA" id="ARBA00005607"/>
    </source>
</evidence>
<dbReference type="InterPro" id="IPR048696">
    <property type="entry name" value="SHQ1-like_CS"/>
</dbReference>
<dbReference type="PANTHER" id="PTHR12967:SF0">
    <property type="entry name" value="PROTEIN SHQ1 HOMOLOG"/>
    <property type="match status" value="1"/>
</dbReference>
<dbReference type="Pfam" id="PF04925">
    <property type="entry name" value="SHQ1"/>
    <property type="match status" value="1"/>
</dbReference>